<dbReference type="AlphaFoldDB" id="A0A437NB44"/>
<dbReference type="InterPro" id="IPR010982">
    <property type="entry name" value="Lambda_DNA-bd_dom_sf"/>
</dbReference>
<gene>
    <name evidence="1" type="ORF">EOE18_04195</name>
</gene>
<dbReference type="OrthoDB" id="7432665at2"/>
<dbReference type="EMBL" id="SACO01000002">
    <property type="protein sequence ID" value="RVU07150.1"/>
    <property type="molecule type" value="Genomic_DNA"/>
</dbReference>
<evidence type="ECO:0008006" key="3">
    <source>
        <dbReference type="Google" id="ProtNLM"/>
    </source>
</evidence>
<reference evidence="1 2" key="1">
    <citation type="submission" date="2019-01" db="EMBL/GenBank/DDBJ databases">
        <authorList>
            <person name="Chen W.-M."/>
        </authorList>
    </citation>
    <scope>NUCLEOTIDE SEQUENCE [LARGE SCALE GENOMIC DNA]</scope>
    <source>
        <strain evidence="1 2">FSY-9</strain>
    </source>
</reference>
<dbReference type="Gene3D" id="1.10.260.40">
    <property type="entry name" value="lambda repressor-like DNA-binding domains"/>
    <property type="match status" value="1"/>
</dbReference>
<organism evidence="1 2">
    <name type="scientific">Novosphingobium umbonatum</name>
    <dbReference type="NCBI Taxonomy" id="1908524"/>
    <lineage>
        <taxon>Bacteria</taxon>
        <taxon>Pseudomonadati</taxon>
        <taxon>Pseudomonadota</taxon>
        <taxon>Alphaproteobacteria</taxon>
        <taxon>Sphingomonadales</taxon>
        <taxon>Sphingomonadaceae</taxon>
        <taxon>Novosphingobium</taxon>
    </lineage>
</organism>
<protein>
    <recommendedName>
        <fullName evidence="3">XRE family transcriptional regulator</fullName>
    </recommendedName>
</protein>
<proteinExistence type="predicted"/>
<keyword evidence="2" id="KW-1185">Reference proteome</keyword>
<evidence type="ECO:0000313" key="1">
    <source>
        <dbReference type="EMBL" id="RVU07150.1"/>
    </source>
</evidence>
<evidence type="ECO:0000313" key="2">
    <source>
        <dbReference type="Proteomes" id="UP000282837"/>
    </source>
</evidence>
<comment type="caution">
    <text evidence="1">The sequence shown here is derived from an EMBL/GenBank/DDBJ whole genome shotgun (WGS) entry which is preliminary data.</text>
</comment>
<dbReference type="RefSeq" id="WP_127706505.1">
    <property type="nucleotide sequence ID" value="NZ_SACO01000002.1"/>
</dbReference>
<dbReference type="Proteomes" id="UP000282837">
    <property type="component" value="Unassembled WGS sequence"/>
</dbReference>
<name>A0A437NB44_9SPHN</name>
<accession>A0A437NB44</accession>
<sequence>MSKYVSSTNYVSEPLGIVGEPYAETRAALMLKDGLLALKRDKRRSGRDVAKSLGYKQSVVLSHMASGRVPIPLERAEAIANEVEISASEFFLAAVEQRCASARRLLSDSSDIKADQSFSFTSELEELAGLRIENLSSEHKAVMREVVADPRPARRWLSVQEVALVGRWRAAWLRDAKMREDLLSAIQHLVGDTH</sequence>
<dbReference type="GO" id="GO:0003677">
    <property type="term" value="F:DNA binding"/>
    <property type="evidence" value="ECO:0007669"/>
    <property type="project" value="InterPro"/>
</dbReference>